<evidence type="ECO:0000313" key="10">
    <source>
        <dbReference type="Proteomes" id="UP000594263"/>
    </source>
</evidence>
<dbReference type="EnsemblPlants" id="Kaladp0878s0033.1.v1.1">
    <property type="protein sequence ID" value="Kaladp0878s0033.1.v1.1"/>
    <property type="gene ID" value="Kaladp0878s0033.v1.1"/>
</dbReference>
<dbReference type="InterPro" id="IPR009057">
    <property type="entry name" value="Homeodomain-like_sf"/>
</dbReference>
<dbReference type="InterPro" id="IPR001005">
    <property type="entry name" value="SANT/Myb"/>
</dbReference>
<dbReference type="PROSITE" id="PS51294">
    <property type="entry name" value="HTH_MYB"/>
    <property type="match status" value="1"/>
</dbReference>
<keyword evidence="4" id="KW-0862">Zinc</keyword>
<dbReference type="InterPro" id="IPR001965">
    <property type="entry name" value="Znf_PHD"/>
</dbReference>
<dbReference type="PANTHER" id="PTHR47863:SF4">
    <property type="entry name" value="RING_FYVE_PHD ZINC FINGER SUPERFAMILY PROTEIN"/>
    <property type="match status" value="1"/>
</dbReference>
<evidence type="ECO:0000256" key="1">
    <source>
        <dbReference type="ARBA" id="ARBA00004123"/>
    </source>
</evidence>
<proteinExistence type="predicted"/>
<dbReference type="SUPFAM" id="SSF46689">
    <property type="entry name" value="Homeodomain-like"/>
    <property type="match status" value="1"/>
</dbReference>
<dbReference type="SMART" id="SM00717">
    <property type="entry name" value="SANT"/>
    <property type="match status" value="1"/>
</dbReference>
<feature type="domain" description="Myb-like" evidence="7">
    <location>
        <begin position="705"/>
        <end position="768"/>
    </location>
</feature>
<dbReference type="InterPro" id="IPR013083">
    <property type="entry name" value="Znf_RING/FYVE/PHD"/>
</dbReference>
<evidence type="ECO:0000256" key="5">
    <source>
        <dbReference type="ARBA" id="ARBA00023242"/>
    </source>
</evidence>
<dbReference type="Gene3D" id="1.10.10.60">
    <property type="entry name" value="Homeodomain-like"/>
    <property type="match status" value="1"/>
</dbReference>
<dbReference type="PROSITE" id="PS50090">
    <property type="entry name" value="MYB_LIKE"/>
    <property type="match status" value="1"/>
</dbReference>
<dbReference type="SMART" id="SM00249">
    <property type="entry name" value="PHD"/>
    <property type="match status" value="1"/>
</dbReference>
<evidence type="ECO:0008006" key="11">
    <source>
        <dbReference type="Google" id="ProtNLM"/>
    </source>
</evidence>
<keyword evidence="5" id="KW-0539">Nucleus</keyword>
<dbReference type="PANTHER" id="PTHR47863">
    <property type="entry name" value="RING/FYVE/PHD ZINC FINGER SUPERFAMILY PROTEIN"/>
    <property type="match status" value="1"/>
</dbReference>
<feature type="region of interest" description="Disordered" evidence="6">
    <location>
        <begin position="1"/>
        <end position="22"/>
    </location>
</feature>
<accession>A0A7N0VH59</accession>
<dbReference type="Proteomes" id="UP000594263">
    <property type="component" value="Unplaced"/>
</dbReference>
<evidence type="ECO:0000259" key="8">
    <source>
        <dbReference type="PROSITE" id="PS51294"/>
    </source>
</evidence>
<keyword evidence="3" id="KW-0863">Zinc-finger</keyword>
<dbReference type="InterPro" id="IPR017930">
    <property type="entry name" value="Myb_dom"/>
</dbReference>
<feature type="region of interest" description="Disordered" evidence="6">
    <location>
        <begin position="689"/>
        <end position="713"/>
    </location>
</feature>
<evidence type="ECO:0000256" key="3">
    <source>
        <dbReference type="ARBA" id="ARBA00022771"/>
    </source>
</evidence>
<organism evidence="9 10">
    <name type="scientific">Kalanchoe fedtschenkoi</name>
    <name type="common">Lavender scallops</name>
    <name type="synonym">South American air plant</name>
    <dbReference type="NCBI Taxonomy" id="63787"/>
    <lineage>
        <taxon>Eukaryota</taxon>
        <taxon>Viridiplantae</taxon>
        <taxon>Streptophyta</taxon>
        <taxon>Embryophyta</taxon>
        <taxon>Tracheophyta</taxon>
        <taxon>Spermatophyta</taxon>
        <taxon>Magnoliopsida</taxon>
        <taxon>eudicotyledons</taxon>
        <taxon>Gunneridae</taxon>
        <taxon>Pentapetalae</taxon>
        <taxon>Saxifragales</taxon>
        <taxon>Crassulaceae</taxon>
        <taxon>Kalanchoe</taxon>
    </lineage>
</organism>
<dbReference type="InterPro" id="IPR019786">
    <property type="entry name" value="Zinc_finger_PHD-type_CS"/>
</dbReference>
<dbReference type="CDD" id="cd11660">
    <property type="entry name" value="SANT_TRF"/>
    <property type="match status" value="1"/>
</dbReference>
<keyword evidence="10" id="KW-1185">Reference proteome</keyword>
<dbReference type="PROSITE" id="PS01359">
    <property type="entry name" value="ZF_PHD_1"/>
    <property type="match status" value="1"/>
</dbReference>
<evidence type="ECO:0000256" key="4">
    <source>
        <dbReference type="ARBA" id="ARBA00022833"/>
    </source>
</evidence>
<reference evidence="9" key="1">
    <citation type="submission" date="2021-01" db="UniProtKB">
        <authorList>
            <consortium name="EnsemblPlants"/>
        </authorList>
    </citation>
    <scope>IDENTIFICATION</scope>
</reference>
<dbReference type="SUPFAM" id="SSF57903">
    <property type="entry name" value="FYVE/PHD zinc finger"/>
    <property type="match status" value="1"/>
</dbReference>
<sequence>MEDRSETLPLHHQGPMDPESSSASSVAWSWFIGWLAEKEDADTRTLRDAAKDMPEPGLSGNAFEYARELLSLRCLEGLVKLDNYADDDARSGSKIRLDLNQRCSVALLRITTDEAGISCLDSGDDLGVSKWGIKSYIEHKRAQLQRCSSKPAMEIIAQMIDAGTDPAALLSESRLINAVFESDAKGVSLTCDAASHHQVAIGSEQIVNLMPQIGNGADSSQYRRNKEGSYMEKVVDVRSNVKKSTEDYYVCNNPPFMVSDNGVRVSNQHGIISPHKDDGADTGKEPQNIANQTEKYSDMRIHDDQDFHTARDNQKPESDISQVAISLNVPSEEFRDVIKPPDVPDAPSAAICKNPQTVIPVVDEINITNKTRNQNVDGGLVGESVAMTARYGFQNNRESFRVEDIPSNIEKYHNKEVDVTSWKNNLLSSQNPTFDGAEPALCMMCNKSGPLLCCSSGGCPYAVHENCLGCAPFYMDGVNFRCPFCACSRATAEYLKAKKKVQFRKKELIAYLSSSNWCKFSQSLLKKRHLEQEQEDPSYPIKRNGIAERTETHRNQARNVDHVDVSPEIMEVDVVNATHKLPGVCVDVDLPLREVNYQVTGHADPGVVDDPPVIFAEDILPPGEKNSTTNSDTCQLGDDLAQQPQPSGEIEHQNNLAIVLYTRTLADPEDPIYKKHSEVQVKPVRAVRTDPAERISKPTPNKPNKIRKRKVPWTSREEEKLKEGVRKFYEQDTRGKNIPWGQILESGATVFQAGRTAESLKDKWRNILKKV</sequence>
<dbReference type="Gene3D" id="3.30.40.10">
    <property type="entry name" value="Zinc/RING finger domain, C3HC4 (zinc finger)"/>
    <property type="match status" value="1"/>
</dbReference>
<dbReference type="GO" id="GO:0005634">
    <property type="term" value="C:nucleus"/>
    <property type="evidence" value="ECO:0007669"/>
    <property type="project" value="UniProtKB-SubCell"/>
</dbReference>
<comment type="subcellular location">
    <subcellularLocation>
        <location evidence="1">Nucleus</location>
    </subcellularLocation>
</comment>
<name>A0A7N0VH59_KALFE</name>
<protein>
    <recommendedName>
        <fullName evidence="11">Myb-like domain-containing protein</fullName>
    </recommendedName>
</protein>
<evidence type="ECO:0000313" key="9">
    <source>
        <dbReference type="EnsemblPlants" id="Kaladp0878s0033.1.v1.1"/>
    </source>
</evidence>
<evidence type="ECO:0000259" key="7">
    <source>
        <dbReference type="PROSITE" id="PS50090"/>
    </source>
</evidence>
<dbReference type="AlphaFoldDB" id="A0A7N0VH59"/>
<evidence type="ECO:0000256" key="2">
    <source>
        <dbReference type="ARBA" id="ARBA00022723"/>
    </source>
</evidence>
<evidence type="ECO:0000256" key="6">
    <source>
        <dbReference type="SAM" id="MobiDB-lite"/>
    </source>
</evidence>
<dbReference type="Gramene" id="Kaladp0878s0033.1.v1.1">
    <property type="protein sequence ID" value="Kaladp0878s0033.1.v1.1"/>
    <property type="gene ID" value="Kaladp0878s0033.v1.1"/>
</dbReference>
<feature type="domain" description="HTH myb-type" evidence="8">
    <location>
        <begin position="705"/>
        <end position="771"/>
    </location>
</feature>
<dbReference type="GO" id="GO:0008270">
    <property type="term" value="F:zinc ion binding"/>
    <property type="evidence" value="ECO:0007669"/>
    <property type="project" value="UniProtKB-KW"/>
</dbReference>
<dbReference type="InterPro" id="IPR011011">
    <property type="entry name" value="Znf_FYVE_PHD"/>
</dbReference>
<keyword evidence="2" id="KW-0479">Metal-binding</keyword>